<sequence length="332" mass="35057">MAHEHSERPAPATAWRRPSRPADEIDAPGRPLTLATLQGAAGNRAVAQLLARAGRGQPTLAHLPAVQRNAKFDEAALGKAFDVEGAPDSLGLPPELAAGLAAAWDASFPEGKSMEQGGILVKTKDGKYVWRAGVGKASGSFQVNYKDVGPDEVLVASGHTHPYDTSEGGFTDIAFSAGDLSNMVWQQERVKVVQSGTARFAVAKTSEFDALVAAADTPEKKTALRLEMNALWNTTFAAGAAKKLAFKIRVEQAAQAVCDKYHLVYYAGKDDTVTAKPQAHVESAAPTLPPEPAKLPPVPTTEQAATDTAAKGTGTPVQQSWLGRLWSWITGG</sequence>
<feature type="region of interest" description="Disordered" evidence="1">
    <location>
        <begin position="1"/>
        <end position="30"/>
    </location>
</feature>
<feature type="compositionally biased region" description="Pro residues" evidence="1">
    <location>
        <begin position="287"/>
        <end position="299"/>
    </location>
</feature>
<dbReference type="Proteomes" id="UP000504882">
    <property type="component" value="Unassembled WGS sequence"/>
</dbReference>
<protein>
    <recommendedName>
        <fullName evidence="4">Phage tail protein</fullName>
    </recommendedName>
</protein>
<evidence type="ECO:0000256" key="1">
    <source>
        <dbReference type="SAM" id="MobiDB-lite"/>
    </source>
</evidence>
<keyword evidence="3" id="KW-1185">Reference proteome</keyword>
<evidence type="ECO:0000313" key="2">
    <source>
        <dbReference type="EMBL" id="TDE89507.1"/>
    </source>
</evidence>
<comment type="caution">
    <text evidence="2">The sequence shown here is derived from an EMBL/GenBank/DDBJ whole genome shotgun (WGS) entry which is preliminary data.</text>
</comment>
<dbReference type="EMBL" id="SMNA01000012">
    <property type="protein sequence ID" value="TDE89507.1"/>
    <property type="molecule type" value="Genomic_DNA"/>
</dbReference>
<dbReference type="RefSeq" id="WP_133109509.1">
    <property type="nucleotide sequence ID" value="NZ_SMNA01000012.1"/>
</dbReference>
<proteinExistence type="predicted"/>
<name>A0ABY2DYE6_9MICO</name>
<reference evidence="2 3" key="1">
    <citation type="submission" date="2019-03" db="EMBL/GenBank/DDBJ databases">
        <title>Genomic features of bacteria from cold environments.</title>
        <authorList>
            <person name="Shen L."/>
        </authorList>
    </citation>
    <scope>NUCLEOTIDE SEQUENCE [LARGE SCALE GENOMIC DNA]</scope>
    <source>
        <strain evidence="3">T3246-1</strain>
    </source>
</reference>
<accession>A0ABY2DYE6</accession>
<organism evidence="2 3">
    <name type="scientific">Occultella glacieicola</name>
    <dbReference type="NCBI Taxonomy" id="2518684"/>
    <lineage>
        <taxon>Bacteria</taxon>
        <taxon>Bacillati</taxon>
        <taxon>Actinomycetota</taxon>
        <taxon>Actinomycetes</taxon>
        <taxon>Micrococcales</taxon>
        <taxon>Ruaniaceae</taxon>
        <taxon>Occultella</taxon>
    </lineage>
</organism>
<evidence type="ECO:0000313" key="3">
    <source>
        <dbReference type="Proteomes" id="UP000504882"/>
    </source>
</evidence>
<evidence type="ECO:0008006" key="4">
    <source>
        <dbReference type="Google" id="ProtNLM"/>
    </source>
</evidence>
<feature type="compositionally biased region" description="Low complexity" evidence="1">
    <location>
        <begin position="300"/>
        <end position="315"/>
    </location>
</feature>
<feature type="region of interest" description="Disordered" evidence="1">
    <location>
        <begin position="277"/>
        <end position="315"/>
    </location>
</feature>
<gene>
    <name evidence="2" type="ORF">EXU48_20285</name>
</gene>